<dbReference type="EMBL" id="PFNG01000243">
    <property type="protein sequence ID" value="PIZ35383.1"/>
    <property type="molecule type" value="Genomic_DNA"/>
</dbReference>
<dbReference type="InterPro" id="IPR036513">
    <property type="entry name" value="STAS_dom_sf"/>
</dbReference>
<gene>
    <name evidence="4" type="ORF">COY37_10490</name>
</gene>
<accession>A0A2M7T6A1</accession>
<dbReference type="AlphaFoldDB" id="A0A2M7T6A1"/>
<dbReference type="Gene3D" id="3.30.750.24">
    <property type="entry name" value="STAS domain"/>
    <property type="match status" value="1"/>
</dbReference>
<organism evidence="4 5">
    <name type="scientific">Candidatus Aquicultor secundus</name>
    <dbReference type="NCBI Taxonomy" id="1973895"/>
    <lineage>
        <taxon>Bacteria</taxon>
        <taxon>Bacillati</taxon>
        <taxon>Actinomycetota</taxon>
        <taxon>Candidatus Aquicultoria</taxon>
        <taxon>Candidatus Aquicultorales</taxon>
        <taxon>Candidatus Aquicultoraceae</taxon>
        <taxon>Candidatus Aquicultor</taxon>
    </lineage>
</organism>
<protein>
    <recommendedName>
        <fullName evidence="2">Anti-sigma factor antagonist</fullName>
    </recommendedName>
</protein>
<dbReference type="InterPro" id="IPR003658">
    <property type="entry name" value="Anti-sigma_ant"/>
</dbReference>
<evidence type="ECO:0000313" key="5">
    <source>
        <dbReference type="Proteomes" id="UP000230956"/>
    </source>
</evidence>
<proteinExistence type="inferred from homology"/>
<dbReference type="InterPro" id="IPR002645">
    <property type="entry name" value="STAS_dom"/>
</dbReference>
<dbReference type="Pfam" id="PF01740">
    <property type="entry name" value="STAS"/>
    <property type="match status" value="1"/>
</dbReference>
<evidence type="ECO:0000259" key="3">
    <source>
        <dbReference type="PROSITE" id="PS50801"/>
    </source>
</evidence>
<dbReference type="PANTHER" id="PTHR33495:SF2">
    <property type="entry name" value="ANTI-SIGMA FACTOR ANTAGONIST TM_1081-RELATED"/>
    <property type="match status" value="1"/>
</dbReference>
<comment type="caution">
    <text evidence="4">The sequence shown here is derived from an EMBL/GenBank/DDBJ whole genome shotgun (WGS) entry which is preliminary data.</text>
</comment>
<comment type="similarity">
    <text evidence="1 2">Belongs to the anti-sigma-factor antagonist family.</text>
</comment>
<evidence type="ECO:0000256" key="1">
    <source>
        <dbReference type="ARBA" id="ARBA00009013"/>
    </source>
</evidence>
<dbReference type="GO" id="GO:0043856">
    <property type="term" value="F:anti-sigma factor antagonist activity"/>
    <property type="evidence" value="ECO:0007669"/>
    <property type="project" value="InterPro"/>
</dbReference>
<dbReference type="PANTHER" id="PTHR33495">
    <property type="entry name" value="ANTI-SIGMA FACTOR ANTAGONIST TM_1081-RELATED-RELATED"/>
    <property type="match status" value="1"/>
</dbReference>
<evidence type="ECO:0000256" key="2">
    <source>
        <dbReference type="RuleBase" id="RU003749"/>
    </source>
</evidence>
<dbReference type="CDD" id="cd07043">
    <property type="entry name" value="STAS_anti-anti-sigma_factors"/>
    <property type="match status" value="1"/>
</dbReference>
<evidence type="ECO:0000313" key="4">
    <source>
        <dbReference type="EMBL" id="PIZ35383.1"/>
    </source>
</evidence>
<dbReference type="NCBIfam" id="TIGR00377">
    <property type="entry name" value="ant_ant_sig"/>
    <property type="match status" value="1"/>
</dbReference>
<reference evidence="5" key="1">
    <citation type="submission" date="2017-09" db="EMBL/GenBank/DDBJ databases">
        <title>Depth-based differentiation of microbial function through sediment-hosted aquifers and enrichment of novel symbionts in the deep terrestrial subsurface.</title>
        <authorList>
            <person name="Probst A.J."/>
            <person name="Ladd B."/>
            <person name="Jarett J.K."/>
            <person name="Geller-Mcgrath D.E."/>
            <person name="Sieber C.M.K."/>
            <person name="Emerson J.B."/>
            <person name="Anantharaman K."/>
            <person name="Thomas B.C."/>
            <person name="Malmstrom R."/>
            <person name="Stieglmeier M."/>
            <person name="Klingl A."/>
            <person name="Woyke T."/>
            <person name="Ryan C.M."/>
            <person name="Banfield J.F."/>
        </authorList>
    </citation>
    <scope>NUCLEOTIDE SEQUENCE [LARGE SCALE GENOMIC DNA]</scope>
</reference>
<feature type="domain" description="STAS" evidence="3">
    <location>
        <begin position="21"/>
        <end position="121"/>
    </location>
</feature>
<dbReference type="SUPFAM" id="SSF52091">
    <property type="entry name" value="SpoIIaa-like"/>
    <property type="match status" value="1"/>
</dbReference>
<name>A0A2M7T6A1_9ACTN</name>
<dbReference type="Proteomes" id="UP000230956">
    <property type="component" value="Unassembled WGS sequence"/>
</dbReference>
<dbReference type="PROSITE" id="PS50801">
    <property type="entry name" value="STAS"/>
    <property type="match status" value="1"/>
</dbReference>
<sequence length="121" mass="13425">MMGETMSQFSFTIEVEDDHKLVVKPIGSLDFHTVGILKQALYPLAVNEDIMDITFDYSDVDYSDSSAFGLLLKLSRTVDGEVRVVNARPSLKRLFQMAGFDTLFFKDAGGGLGPHDHDHIA</sequence>